<proteinExistence type="predicted"/>
<dbReference type="EMBL" id="FOLM01000002">
    <property type="protein sequence ID" value="SFC23367.1"/>
    <property type="molecule type" value="Genomic_DNA"/>
</dbReference>
<gene>
    <name evidence="1" type="ORF">SAMN05421773_102387</name>
</gene>
<dbReference type="Proteomes" id="UP000199207">
    <property type="component" value="Unassembled WGS sequence"/>
</dbReference>
<organism evidence="1 2">
    <name type="scientific">Streptomyces aidingensis</name>
    <dbReference type="NCBI Taxonomy" id="910347"/>
    <lineage>
        <taxon>Bacteria</taxon>
        <taxon>Bacillati</taxon>
        <taxon>Actinomycetota</taxon>
        <taxon>Actinomycetes</taxon>
        <taxon>Kitasatosporales</taxon>
        <taxon>Streptomycetaceae</taxon>
        <taxon>Streptomyces</taxon>
    </lineage>
</organism>
<evidence type="ECO:0008006" key="3">
    <source>
        <dbReference type="Google" id="ProtNLM"/>
    </source>
</evidence>
<dbReference type="STRING" id="910347.SAMN05421773_102387"/>
<accession>A0A1I1HH56</accession>
<protein>
    <recommendedName>
        <fullName evidence="3">Ig-like domain (Group 3)</fullName>
    </recommendedName>
</protein>
<dbReference type="InterPro" id="IPR006311">
    <property type="entry name" value="TAT_signal"/>
</dbReference>
<evidence type="ECO:0000313" key="1">
    <source>
        <dbReference type="EMBL" id="SFC23367.1"/>
    </source>
</evidence>
<dbReference type="RefSeq" id="WP_139238279.1">
    <property type="nucleotide sequence ID" value="NZ_FOLM01000002.1"/>
</dbReference>
<name>A0A1I1HH56_9ACTN</name>
<keyword evidence="2" id="KW-1185">Reference proteome</keyword>
<dbReference type="PROSITE" id="PS51318">
    <property type="entry name" value="TAT"/>
    <property type="match status" value="1"/>
</dbReference>
<dbReference type="AlphaFoldDB" id="A0A1I1HH56"/>
<evidence type="ECO:0000313" key="2">
    <source>
        <dbReference type="Proteomes" id="UP000199207"/>
    </source>
</evidence>
<sequence>MNAHVPAARRRVRRAAAALLALVLGTGLAVFGLSAPAAAASLPGTVTPAVTSGSITDAPMFAGASVGAACPENYQSRLGLFVVVDGSERSLAGIITDGAPYDQPFSFTVPANGRSLADRIGTTGVDGSYEIRVRCMPASGSAHPIDPALHFSFAVQVTGDQWQVATGERQDTEVTLAADPAGQMVTGTTATLTATVSDPAAAGLVRFSSGALTYGVAEVLNGVAQQQITAPAVPGPLTLRAEFFPADPASYTSDTTTLGYATVLAPAIEVRDADGNVLPAGSAIPLQSDLSVTAAGFHPGEAVEVAIPYTLSQYADTTADATGTVGAYALTTPWCLVDRKMTLKLTGVQSGITVTYTFQADCLC</sequence>
<reference evidence="1 2" key="1">
    <citation type="submission" date="2016-10" db="EMBL/GenBank/DDBJ databases">
        <authorList>
            <person name="de Groot N.N."/>
        </authorList>
    </citation>
    <scope>NUCLEOTIDE SEQUENCE [LARGE SCALE GENOMIC DNA]</scope>
    <source>
        <strain evidence="1 2">CGMCC 4.5739</strain>
    </source>
</reference>
<dbReference type="OrthoDB" id="4135510at2"/>